<proteinExistence type="predicted"/>
<feature type="transmembrane region" description="Helical" evidence="1">
    <location>
        <begin position="90"/>
        <end position="111"/>
    </location>
</feature>
<gene>
    <name evidence="2" type="primary">TMEM217</name>
</gene>
<keyword evidence="1" id="KW-1133">Transmembrane helix</keyword>
<feature type="transmembrane region" description="Helical" evidence="1">
    <location>
        <begin position="132"/>
        <end position="154"/>
    </location>
</feature>
<organism evidence="2 3">
    <name type="scientific">Phocoena sinus</name>
    <name type="common">Vaquita</name>
    <dbReference type="NCBI Taxonomy" id="42100"/>
    <lineage>
        <taxon>Eukaryota</taxon>
        <taxon>Metazoa</taxon>
        <taxon>Chordata</taxon>
        <taxon>Craniata</taxon>
        <taxon>Vertebrata</taxon>
        <taxon>Euteleostomi</taxon>
        <taxon>Mammalia</taxon>
        <taxon>Eutheria</taxon>
        <taxon>Laurasiatheria</taxon>
        <taxon>Artiodactyla</taxon>
        <taxon>Whippomorpha</taxon>
        <taxon>Cetacea</taxon>
        <taxon>Odontoceti</taxon>
        <taxon>Phocoenidae</taxon>
        <taxon>Phocoena</taxon>
    </lineage>
</organism>
<reference evidence="2" key="3">
    <citation type="submission" date="2025-09" db="UniProtKB">
        <authorList>
            <consortium name="Ensembl"/>
        </authorList>
    </citation>
    <scope>IDENTIFICATION</scope>
</reference>
<sequence>MRQQHWCGMTAKMGSMLSGVFTIMAINLYLIFEQKYLRRSNCTELIPQTKSTSILIKQFMICWSLTIVFFLSFITIIICFLLLYSVYARMYKGLVIYIIWIFFYETVNIVVQTLTNDDSNIGEVRIMRWFGLVSRVLVHCFWMYFVITYAYMIYKNQSQGNITSYNRRISIDSEFPRRKSKIIHFTHRFRNCQKQFKPERKTNQANLYFKH</sequence>
<dbReference type="Proteomes" id="UP000694554">
    <property type="component" value="Chromosome 11"/>
</dbReference>
<dbReference type="Ensembl" id="ENSPSNT00000032066.1">
    <property type="protein sequence ID" value="ENSPSNP00000028564.1"/>
    <property type="gene ID" value="ENSPSNG00000020706.1"/>
</dbReference>
<dbReference type="PANTHER" id="PTHR34928">
    <property type="entry name" value="TRANSMEMBRANE PROTEIN 217"/>
    <property type="match status" value="1"/>
</dbReference>
<name>A0A8C9E9L0_PHOSS</name>
<keyword evidence="1" id="KW-0812">Transmembrane</keyword>
<dbReference type="Pfam" id="PF15049">
    <property type="entry name" value="DUF4534"/>
    <property type="match status" value="1"/>
</dbReference>
<reference evidence="2" key="2">
    <citation type="submission" date="2025-08" db="UniProtKB">
        <authorList>
            <consortium name="Ensembl"/>
        </authorList>
    </citation>
    <scope>IDENTIFICATION</scope>
</reference>
<accession>A0A8C9E9L0</accession>
<feature type="transmembrane region" description="Helical" evidence="1">
    <location>
        <begin position="13"/>
        <end position="32"/>
    </location>
</feature>
<evidence type="ECO:0000313" key="3">
    <source>
        <dbReference type="Proteomes" id="UP000694554"/>
    </source>
</evidence>
<keyword evidence="3" id="KW-1185">Reference proteome</keyword>
<feature type="transmembrane region" description="Helical" evidence="1">
    <location>
        <begin position="60"/>
        <end position="84"/>
    </location>
</feature>
<evidence type="ECO:0000313" key="2">
    <source>
        <dbReference type="Ensembl" id="ENSPSNP00000028564.1"/>
    </source>
</evidence>
<dbReference type="InterPro" id="IPR027862">
    <property type="entry name" value="DUF4534"/>
</dbReference>
<dbReference type="AlphaFoldDB" id="A0A8C9E9L0"/>
<dbReference type="GeneTree" id="ENSGT00730000111479"/>
<keyword evidence="1" id="KW-0472">Membrane</keyword>
<reference evidence="2" key="1">
    <citation type="submission" date="2019-08" db="EMBL/GenBank/DDBJ databases">
        <title>Phocoena sinus (Vaquita) genome, mPhoSin1, primary haplotype.</title>
        <authorList>
            <person name="Morin P."/>
            <person name="Mountcastle J."/>
            <person name="Fungtammasan C."/>
            <person name="Rhie A."/>
            <person name="Rojas-Bracho L."/>
            <person name="Smith C.R."/>
            <person name="Taylor B.L."/>
            <person name="Gulland F.M.D."/>
            <person name="Musser W."/>
            <person name="Houck M."/>
            <person name="Haase B."/>
            <person name="Paez S."/>
            <person name="Howe K."/>
            <person name="Torrance J."/>
            <person name="Formenti G."/>
            <person name="Phillippy A."/>
            <person name="Ryder O."/>
            <person name="Jarvis E.D."/>
            <person name="Fedrigo O."/>
        </authorList>
    </citation>
    <scope>NUCLEOTIDE SEQUENCE [LARGE SCALE GENOMIC DNA]</scope>
</reference>
<evidence type="ECO:0000256" key="1">
    <source>
        <dbReference type="SAM" id="Phobius"/>
    </source>
</evidence>
<protein>
    <submittedName>
        <fullName evidence="2">Transmembrane protein 217</fullName>
    </submittedName>
</protein>
<dbReference type="PANTHER" id="PTHR34928:SF2">
    <property type="entry name" value="TRANSMEMBRANE PROTEIN 217"/>
    <property type="match status" value="1"/>
</dbReference>